<sequence length="545" mass="63572">MKDFKILQLLDKLQFLFVKMGIDYDIMRKILHIKLTMDERKVPTLFNQNAKKKENQTYSYIKSLWIYVLMGLILIPFISFGTQFLFQMSIVYVMVMFIIMTSMISDFSSVLLDIRDRTILATKPIHTKTLNAAKFMHILIYLSFLTVAFTAIPLIVSLIRHGIFFFLLTILELIFINILIVVMTALLYMMVLRFFDGEKLKDMINYVQIGLSLMLMISYQFVIRSFEFVNLDVHVNFHWWSILLIPMWFAAPYELLFNGNYSFWAIILSSLAIIIPILSIWLYIKLIPTFERNLQKLLSTSKSKKEKTNRLRAFFLQLICPTHEERAFYRFASLMMKQEREFKLKVYPSLGFSFVIPFIFMLNTLRDEHVDFANSMSYLTIYFSMLIIPAAVLTLGHSSKYKAAWIYKVVPVTDYSLLIKGSLKAFLLKLYMPIFIILSIAFCFIYGPHIIVDLCIILVVGWLYAIIGYLCFGYTIPFSEPYDAMAQGKSTMTIALFLLLALLAGLHYVAATFIPYGSIILLFIIVMVNVIVWKKVFTRQPKYLQ</sequence>
<feature type="transmembrane region" description="Helical" evidence="1">
    <location>
        <begin position="516"/>
        <end position="533"/>
    </location>
</feature>
<name>A0ABQ5NMJ2_9BACI</name>
<keyword evidence="1" id="KW-0812">Transmembrane</keyword>
<feature type="transmembrane region" description="Helical" evidence="1">
    <location>
        <begin position="64"/>
        <end position="86"/>
    </location>
</feature>
<evidence type="ECO:0000313" key="3">
    <source>
        <dbReference type="Proteomes" id="UP001065593"/>
    </source>
</evidence>
<keyword evidence="1" id="KW-0472">Membrane</keyword>
<feature type="transmembrane region" description="Helical" evidence="1">
    <location>
        <begin position="430"/>
        <end position="450"/>
    </location>
</feature>
<feature type="transmembrane region" description="Helical" evidence="1">
    <location>
        <begin position="377"/>
        <end position="398"/>
    </location>
</feature>
<accession>A0ABQ5NMJ2</accession>
<feature type="transmembrane region" description="Helical" evidence="1">
    <location>
        <begin position="162"/>
        <end position="191"/>
    </location>
</feature>
<evidence type="ECO:0000256" key="1">
    <source>
        <dbReference type="SAM" id="Phobius"/>
    </source>
</evidence>
<feature type="transmembrane region" description="Helical" evidence="1">
    <location>
        <begin position="263"/>
        <end position="284"/>
    </location>
</feature>
<comment type="caution">
    <text evidence="2">The sequence shown here is derived from an EMBL/GenBank/DDBJ whole genome shotgun (WGS) entry which is preliminary data.</text>
</comment>
<proteinExistence type="predicted"/>
<feature type="transmembrane region" description="Helical" evidence="1">
    <location>
        <begin position="135"/>
        <end position="156"/>
    </location>
</feature>
<feature type="transmembrane region" description="Helical" evidence="1">
    <location>
        <begin position="456"/>
        <end position="478"/>
    </location>
</feature>
<organism evidence="2 3">
    <name type="scientific">Lysinibacillus piscis</name>
    <dbReference type="NCBI Taxonomy" id="2518931"/>
    <lineage>
        <taxon>Bacteria</taxon>
        <taxon>Bacillati</taxon>
        <taxon>Bacillota</taxon>
        <taxon>Bacilli</taxon>
        <taxon>Bacillales</taxon>
        <taxon>Bacillaceae</taxon>
        <taxon>Lysinibacillus</taxon>
    </lineage>
</organism>
<evidence type="ECO:0008006" key="4">
    <source>
        <dbReference type="Google" id="ProtNLM"/>
    </source>
</evidence>
<feature type="transmembrane region" description="Helical" evidence="1">
    <location>
        <begin position="203"/>
        <end position="222"/>
    </location>
</feature>
<protein>
    <recommendedName>
        <fullName evidence="4">ABC transporter permease</fullName>
    </recommendedName>
</protein>
<evidence type="ECO:0000313" key="2">
    <source>
        <dbReference type="EMBL" id="GLC89565.1"/>
    </source>
</evidence>
<feature type="transmembrane region" description="Helical" evidence="1">
    <location>
        <begin position="490"/>
        <end position="510"/>
    </location>
</feature>
<reference evidence="2" key="1">
    <citation type="submission" date="2022-08" db="EMBL/GenBank/DDBJ databases">
        <title>Draft genome sequence of Lysinibacillus sp. strain KH24.</title>
        <authorList>
            <person name="Kanbe H."/>
            <person name="Itoh H."/>
        </authorList>
    </citation>
    <scope>NUCLEOTIDE SEQUENCE</scope>
    <source>
        <strain evidence="2">KH24</strain>
    </source>
</reference>
<gene>
    <name evidence="2" type="ORF">LYSBPC_26920</name>
</gene>
<keyword evidence="1" id="KW-1133">Transmembrane helix</keyword>
<dbReference type="Proteomes" id="UP001065593">
    <property type="component" value="Unassembled WGS sequence"/>
</dbReference>
<dbReference type="RefSeq" id="WP_264989375.1">
    <property type="nucleotide sequence ID" value="NZ_BRZA01000003.1"/>
</dbReference>
<dbReference type="EMBL" id="BRZA01000003">
    <property type="protein sequence ID" value="GLC89565.1"/>
    <property type="molecule type" value="Genomic_DNA"/>
</dbReference>
<feature type="transmembrane region" description="Helical" evidence="1">
    <location>
        <begin position="346"/>
        <end position="365"/>
    </location>
</feature>
<feature type="transmembrane region" description="Helical" evidence="1">
    <location>
        <begin position="92"/>
        <end position="114"/>
    </location>
</feature>
<keyword evidence="3" id="KW-1185">Reference proteome</keyword>